<reference evidence="7 8" key="1">
    <citation type="journal article" date="2013" name="Genome Announc.">
        <title>Draft Genome Sequence of a Highly Flagellated, Fast-Swimming Archaeon, Methanocaldococcus villosus Strain KIN24-T80 (DSM 22612).</title>
        <authorList>
            <person name="Thennarasu S."/>
            <person name="Polireddy D."/>
            <person name="Antony A."/>
            <person name="Yada M.R."/>
            <person name="Algarawi S."/>
            <person name="Sivakumar N."/>
        </authorList>
    </citation>
    <scope>NUCLEOTIDE SEQUENCE [LARGE SCALE GENOMIC DNA]</scope>
    <source>
        <strain evidence="7 8">KIN24-T80</strain>
    </source>
</reference>
<organism evidence="7 8">
    <name type="scientific">Methanocaldococcus villosus KIN24-T80</name>
    <dbReference type="NCBI Taxonomy" id="1069083"/>
    <lineage>
        <taxon>Archaea</taxon>
        <taxon>Methanobacteriati</taxon>
        <taxon>Methanobacteriota</taxon>
        <taxon>Methanomada group</taxon>
        <taxon>Methanococci</taxon>
        <taxon>Methanococcales</taxon>
        <taxon>Methanocaldococcaceae</taxon>
        <taxon>Methanocaldococcus</taxon>
    </lineage>
</organism>
<dbReference type="PANTHER" id="PTHR42198">
    <property type="entry name" value="INTEGRAL MEMBRANE PROTEIN"/>
    <property type="match status" value="1"/>
</dbReference>
<protein>
    <recommendedName>
        <fullName evidence="9">DUF106 domain-containing protein</fullName>
    </recommendedName>
</protein>
<evidence type="ECO:0000313" key="7">
    <source>
        <dbReference type="EMBL" id="ENN96565.1"/>
    </source>
</evidence>
<feature type="transmembrane region" description="Helical" evidence="6">
    <location>
        <begin position="137"/>
        <end position="157"/>
    </location>
</feature>
<keyword evidence="2 6" id="KW-0812">Transmembrane</keyword>
<feature type="transmembrane region" description="Helical" evidence="6">
    <location>
        <begin position="177"/>
        <end position="195"/>
    </location>
</feature>
<feature type="transmembrane region" description="Helical" evidence="6">
    <location>
        <begin position="28"/>
        <end position="49"/>
    </location>
</feature>
<comment type="caution">
    <text evidence="7">The sequence shown here is derived from an EMBL/GenBank/DDBJ whole genome shotgun (WGS) entry which is preliminary data.</text>
</comment>
<comment type="subcellular location">
    <subcellularLocation>
        <location evidence="1">Membrane</location>
        <topology evidence="1">Multi-pass membrane protein</topology>
    </subcellularLocation>
</comment>
<name>N6VRS9_9EURY</name>
<keyword evidence="3 6" id="KW-1133">Transmembrane helix</keyword>
<evidence type="ECO:0000256" key="5">
    <source>
        <dbReference type="SAM" id="Coils"/>
    </source>
</evidence>
<evidence type="ECO:0000256" key="1">
    <source>
        <dbReference type="ARBA" id="ARBA00004141"/>
    </source>
</evidence>
<dbReference type="STRING" id="1069083.GCA_000371805_00436"/>
<keyword evidence="8" id="KW-1185">Reference proteome</keyword>
<dbReference type="EMBL" id="APMM01000011">
    <property type="protein sequence ID" value="ENN96565.1"/>
    <property type="molecule type" value="Genomic_DNA"/>
</dbReference>
<evidence type="ECO:0000256" key="2">
    <source>
        <dbReference type="ARBA" id="ARBA00022692"/>
    </source>
</evidence>
<evidence type="ECO:0000256" key="4">
    <source>
        <dbReference type="ARBA" id="ARBA00023136"/>
    </source>
</evidence>
<dbReference type="PANTHER" id="PTHR42198:SF1">
    <property type="entry name" value="INTEGRAL MEMBRANE PROTEIN"/>
    <property type="match status" value="1"/>
</dbReference>
<feature type="transmembrane region" description="Helical" evidence="6">
    <location>
        <begin position="98"/>
        <end position="117"/>
    </location>
</feature>
<evidence type="ECO:0000256" key="3">
    <source>
        <dbReference type="ARBA" id="ARBA00022989"/>
    </source>
</evidence>
<sequence>MFDTIINFFYNSLDAIFLPIIKILHPGMSILFIAFIVSLIITLANKFLIDQERLGEIKREMQEIQKKYKKYMNNPEKLEELKKDQEKMMQLNAEFMKMSFKPMIYTWLPIILIFIYLKHVYGYNGIYQNLYPDWNGVVVYLPTVLAKLLLVDFWHWLGSMLYHGGFKIVSNNALGWLGWYILVSFVTSTVLRKIFGLK</sequence>
<dbReference type="SMART" id="SM01415">
    <property type="entry name" value="DUF106"/>
    <property type="match status" value="1"/>
</dbReference>
<keyword evidence="4 6" id="KW-0472">Membrane</keyword>
<dbReference type="GO" id="GO:0016020">
    <property type="term" value="C:membrane"/>
    <property type="evidence" value="ECO:0007669"/>
    <property type="project" value="UniProtKB-SubCell"/>
</dbReference>
<dbReference type="AlphaFoldDB" id="N6VRS9"/>
<dbReference type="InterPro" id="IPR002809">
    <property type="entry name" value="EMC3/TMCO1"/>
</dbReference>
<feature type="coiled-coil region" evidence="5">
    <location>
        <begin position="54"/>
        <end position="94"/>
    </location>
</feature>
<dbReference type="OrthoDB" id="84619at2157"/>
<evidence type="ECO:0008006" key="9">
    <source>
        <dbReference type="Google" id="ProtNLM"/>
    </source>
</evidence>
<proteinExistence type="predicted"/>
<accession>N6VRS9</accession>
<evidence type="ECO:0000313" key="8">
    <source>
        <dbReference type="Proteomes" id="UP000053695"/>
    </source>
</evidence>
<dbReference type="InterPro" id="IPR038978">
    <property type="entry name" value="MJ0935"/>
</dbReference>
<dbReference type="RefSeq" id="WP_004589968.1">
    <property type="nucleotide sequence ID" value="NZ_APMM01000011.1"/>
</dbReference>
<dbReference type="PATRIC" id="fig|1069083.5.peg.304"/>
<dbReference type="Pfam" id="PF01956">
    <property type="entry name" value="EMC3_TMCO1"/>
    <property type="match status" value="1"/>
</dbReference>
<evidence type="ECO:0000256" key="6">
    <source>
        <dbReference type="SAM" id="Phobius"/>
    </source>
</evidence>
<keyword evidence="5" id="KW-0175">Coiled coil</keyword>
<gene>
    <name evidence="7" type="ORF">J422_01545</name>
</gene>
<dbReference type="Proteomes" id="UP000053695">
    <property type="component" value="Unassembled WGS sequence"/>
</dbReference>